<comment type="caution">
    <text evidence="9">The sequence shown here is derived from an EMBL/GenBank/DDBJ whole genome shotgun (WGS) entry which is preliminary data.</text>
</comment>
<evidence type="ECO:0000313" key="9">
    <source>
        <dbReference type="EMBL" id="KIE05470.1"/>
    </source>
</evidence>
<evidence type="ECO:0000256" key="4">
    <source>
        <dbReference type="ARBA" id="ARBA00022679"/>
    </source>
</evidence>
<proteinExistence type="predicted"/>
<dbReference type="GO" id="GO:0000155">
    <property type="term" value="F:phosphorelay sensor kinase activity"/>
    <property type="evidence" value="ECO:0007669"/>
    <property type="project" value="InterPro"/>
</dbReference>
<keyword evidence="3" id="KW-0597">Phosphoprotein</keyword>
<evidence type="ECO:0000313" key="10">
    <source>
        <dbReference type="Proteomes" id="UP000031258"/>
    </source>
</evidence>
<dbReference type="PANTHER" id="PTHR43711">
    <property type="entry name" value="TWO-COMPONENT HISTIDINE KINASE"/>
    <property type="match status" value="1"/>
</dbReference>
<dbReference type="STRING" id="86105.NF27_DP00140"/>
<keyword evidence="6" id="KW-0902">Two-component regulatory system</keyword>
<organism evidence="9 10">
    <name type="scientific">Candidatus Jidaibacter acanthamoebae</name>
    <dbReference type="NCBI Taxonomy" id="86105"/>
    <lineage>
        <taxon>Bacteria</taxon>
        <taxon>Pseudomonadati</taxon>
        <taxon>Pseudomonadota</taxon>
        <taxon>Alphaproteobacteria</taxon>
        <taxon>Rickettsiales</taxon>
        <taxon>Candidatus Midichloriaceae</taxon>
        <taxon>Candidatus Jidaibacter</taxon>
    </lineage>
</organism>
<evidence type="ECO:0000256" key="5">
    <source>
        <dbReference type="ARBA" id="ARBA00022777"/>
    </source>
</evidence>
<dbReference type="InterPro" id="IPR004358">
    <property type="entry name" value="Sig_transdc_His_kin-like_C"/>
</dbReference>
<evidence type="ECO:0000259" key="8">
    <source>
        <dbReference type="PROSITE" id="PS50109"/>
    </source>
</evidence>
<keyword evidence="7" id="KW-0812">Transmembrane</keyword>
<dbReference type="InterPro" id="IPR003661">
    <property type="entry name" value="HisK_dim/P_dom"/>
</dbReference>
<protein>
    <recommendedName>
        <fullName evidence="2">histidine kinase</fullName>
        <ecNumber evidence="2">2.7.13.3</ecNumber>
    </recommendedName>
</protein>
<dbReference type="Gene3D" id="3.30.565.10">
    <property type="entry name" value="Histidine kinase-like ATPase, C-terminal domain"/>
    <property type="match status" value="1"/>
</dbReference>
<dbReference type="SUPFAM" id="SSF47384">
    <property type="entry name" value="Homodimeric domain of signal transducing histidine kinase"/>
    <property type="match status" value="1"/>
</dbReference>
<dbReference type="Pfam" id="PF02518">
    <property type="entry name" value="HATPase_c"/>
    <property type="match status" value="1"/>
</dbReference>
<dbReference type="InterPro" id="IPR036097">
    <property type="entry name" value="HisK_dim/P_sf"/>
</dbReference>
<dbReference type="InterPro" id="IPR003594">
    <property type="entry name" value="HATPase_dom"/>
</dbReference>
<keyword evidence="7" id="KW-1133">Transmembrane helix</keyword>
<dbReference type="Pfam" id="PF00512">
    <property type="entry name" value="HisKA"/>
    <property type="match status" value="1"/>
</dbReference>
<dbReference type="PROSITE" id="PS50109">
    <property type="entry name" value="HIS_KIN"/>
    <property type="match status" value="1"/>
</dbReference>
<evidence type="ECO:0000256" key="1">
    <source>
        <dbReference type="ARBA" id="ARBA00000085"/>
    </source>
</evidence>
<dbReference type="EMBL" id="JSWE01000092">
    <property type="protein sequence ID" value="KIE05470.1"/>
    <property type="molecule type" value="Genomic_DNA"/>
</dbReference>
<dbReference type="InterPro" id="IPR005467">
    <property type="entry name" value="His_kinase_dom"/>
</dbReference>
<accession>A0A0C1QZN0</accession>
<evidence type="ECO:0000256" key="2">
    <source>
        <dbReference type="ARBA" id="ARBA00012438"/>
    </source>
</evidence>
<dbReference type="CDD" id="cd00075">
    <property type="entry name" value="HATPase"/>
    <property type="match status" value="1"/>
</dbReference>
<dbReference type="SUPFAM" id="SSF55874">
    <property type="entry name" value="ATPase domain of HSP90 chaperone/DNA topoisomerase II/histidine kinase"/>
    <property type="match status" value="1"/>
</dbReference>
<feature type="transmembrane region" description="Helical" evidence="7">
    <location>
        <begin position="12"/>
        <end position="30"/>
    </location>
</feature>
<reference evidence="9 10" key="1">
    <citation type="submission" date="2014-11" db="EMBL/GenBank/DDBJ databases">
        <title>A Rickettsiales Symbiont of Amoebae With Ancient Features.</title>
        <authorList>
            <person name="Schulz F."/>
            <person name="Martijn J."/>
            <person name="Wascher F."/>
            <person name="Kostanjsek R."/>
            <person name="Ettema T.J."/>
            <person name="Horn M."/>
        </authorList>
    </citation>
    <scope>NUCLEOTIDE SEQUENCE [LARGE SCALE GENOMIC DNA]</scope>
    <source>
        <strain evidence="9 10">UWC36</strain>
    </source>
</reference>
<evidence type="ECO:0000256" key="6">
    <source>
        <dbReference type="ARBA" id="ARBA00023012"/>
    </source>
</evidence>
<evidence type="ECO:0000256" key="3">
    <source>
        <dbReference type="ARBA" id="ARBA00022553"/>
    </source>
</evidence>
<evidence type="ECO:0000256" key="7">
    <source>
        <dbReference type="SAM" id="Phobius"/>
    </source>
</evidence>
<keyword evidence="10" id="KW-1185">Reference proteome</keyword>
<dbReference type="PRINTS" id="PR00344">
    <property type="entry name" value="BCTRLSENSOR"/>
</dbReference>
<gene>
    <name evidence="9" type="ORF">NF27_DP00140</name>
</gene>
<dbReference type="InterPro" id="IPR050736">
    <property type="entry name" value="Sensor_HK_Regulatory"/>
</dbReference>
<dbReference type="AlphaFoldDB" id="A0A0C1QZN0"/>
<dbReference type="EC" id="2.7.13.3" evidence="2"/>
<comment type="catalytic activity">
    <reaction evidence="1">
        <text>ATP + protein L-histidine = ADP + protein N-phospho-L-histidine.</text>
        <dbReference type="EC" id="2.7.13.3"/>
    </reaction>
</comment>
<dbReference type="SMART" id="SM00388">
    <property type="entry name" value="HisKA"/>
    <property type="match status" value="1"/>
</dbReference>
<keyword evidence="5" id="KW-0418">Kinase</keyword>
<dbReference type="InterPro" id="IPR036890">
    <property type="entry name" value="HATPase_C_sf"/>
</dbReference>
<dbReference type="PANTHER" id="PTHR43711:SF26">
    <property type="entry name" value="SENSOR HISTIDINE KINASE RCSC"/>
    <property type="match status" value="1"/>
</dbReference>
<keyword evidence="7" id="KW-0472">Membrane</keyword>
<dbReference type="CDD" id="cd00082">
    <property type="entry name" value="HisKA"/>
    <property type="match status" value="1"/>
</dbReference>
<dbReference type="Gene3D" id="1.10.287.130">
    <property type="match status" value="1"/>
</dbReference>
<name>A0A0C1QZN0_9RICK</name>
<keyword evidence="4" id="KW-0808">Transferase</keyword>
<dbReference type="SMART" id="SM00387">
    <property type="entry name" value="HATPase_c"/>
    <property type="match status" value="1"/>
</dbReference>
<dbReference type="Proteomes" id="UP000031258">
    <property type="component" value="Unassembled WGS sequence"/>
</dbReference>
<sequence>MLYIYIMKMNFIIILLILSAVFVLLNIYLIKSYLNLKLSNQKILLASKAKSLFMQKLAYEFRNPLNGIAGFSEMLEAGYFGELSPKQQERVHDIYTCGNQLQSLIKDLIDLSKGESGMVELIETGTNLSVIIDKAIDGLKTKISSNKIRILTDLEPIDCQIMGDQNKLVQVFRNIIDNAVKFSLKGGQVTIKQSSIQDKFLKICIADSGIGMNQDILDTLFLFPDDTKKTKSLNNGLGMGMPLAKLFIELHGGIIEVDSEDKIGTTIAILIPESRLKLC</sequence>
<feature type="domain" description="Histidine kinase" evidence="8">
    <location>
        <begin position="56"/>
        <end position="275"/>
    </location>
</feature>